<feature type="repeat" description="TPR" evidence="1">
    <location>
        <begin position="223"/>
        <end position="256"/>
    </location>
</feature>
<proteinExistence type="predicted"/>
<evidence type="ECO:0000313" key="5">
    <source>
        <dbReference type="Proteomes" id="UP000317909"/>
    </source>
</evidence>
<dbReference type="PANTHER" id="PTHR12558">
    <property type="entry name" value="CELL DIVISION CYCLE 16,23,27"/>
    <property type="match status" value="1"/>
</dbReference>
<evidence type="ECO:0000256" key="3">
    <source>
        <dbReference type="SAM" id="SignalP"/>
    </source>
</evidence>
<evidence type="ECO:0000256" key="1">
    <source>
        <dbReference type="PROSITE-ProRule" id="PRU00339"/>
    </source>
</evidence>
<evidence type="ECO:0000256" key="2">
    <source>
        <dbReference type="SAM" id="MobiDB-lite"/>
    </source>
</evidence>
<dbReference type="RefSeq" id="WP_145434029.1">
    <property type="nucleotide sequence ID" value="NZ_CP036339.1"/>
</dbReference>
<keyword evidence="5" id="KW-1185">Reference proteome</keyword>
<dbReference type="KEGG" id="llh:I41_34570"/>
<feature type="chain" id="PRO_5021836447" evidence="3">
    <location>
        <begin position="32"/>
        <end position="520"/>
    </location>
</feature>
<dbReference type="InterPro" id="IPR019734">
    <property type="entry name" value="TPR_rpt"/>
</dbReference>
<dbReference type="Pfam" id="PF14559">
    <property type="entry name" value="TPR_19"/>
    <property type="match status" value="2"/>
</dbReference>
<feature type="signal peptide" evidence="3">
    <location>
        <begin position="1"/>
        <end position="31"/>
    </location>
</feature>
<dbReference type="AlphaFoldDB" id="A0A517U0W6"/>
<dbReference type="PROSITE" id="PS50005">
    <property type="entry name" value="TPR"/>
    <property type="match status" value="2"/>
</dbReference>
<name>A0A517U0W6_9BACT</name>
<dbReference type="Gene3D" id="1.25.40.10">
    <property type="entry name" value="Tetratricopeptide repeat domain"/>
    <property type="match status" value="1"/>
</dbReference>
<dbReference type="OrthoDB" id="243265at2"/>
<dbReference type="SMART" id="SM00028">
    <property type="entry name" value="TPR"/>
    <property type="match status" value="6"/>
</dbReference>
<keyword evidence="1" id="KW-0802">TPR repeat</keyword>
<organism evidence="4 5">
    <name type="scientific">Lacipirellula limnantheis</name>
    <dbReference type="NCBI Taxonomy" id="2528024"/>
    <lineage>
        <taxon>Bacteria</taxon>
        <taxon>Pseudomonadati</taxon>
        <taxon>Planctomycetota</taxon>
        <taxon>Planctomycetia</taxon>
        <taxon>Pirellulales</taxon>
        <taxon>Lacipirellulaceae</taxon>
        <taxon>Lacipirellula</taxon>
    </lineage>
</organism>
<dbReference type="PANTHER" id="PTHR12558:SF13">
    <property type="entry name" value="CELL DIVISION CYCLE PROTEIN 27 HOMOLOG"/>
    <property type="match status" value="1"/>
</dbReference>
<protein>
    <submittedName>
        <fullName evidence="4">Tetratricopeptide repeat protein</fullName>
    </submittedName>
</protein>
<evidence type="ECO:0000313" key="4">
    <source>
        <dbReference type="EMBL" id="QDT74262.1"/>
    </source>
</evidence>
<dbReference type="EMBL" id="CP036339">
    <property type="protein sequence ID" value="QDT74262.1"/>
    <property type="molecule type" value="Genomic_DNA"/>
</dbReference>
<accession>A0A517U0W6</accession>
<feature type="region of interest" description="Disordered" evidence="2">
    <location>
        <begin position="482"/>
        <end position="520"/>
    </location>
</feature>
<feature type="compositionally biased region" description="Low complexity" evidence="2">
    <location>
        <begin position="482"/>
        <end position="514"/>
    </location>
</feature>
<sequence precursor="true">MTSPKFRGVLGRSLAALTAAAIGMQQGSVLAQAPAAGAPAAAAPAAAAPAGGVAAAQDPFTVENLIGDSVSLSNQAYPEVENALQRFKNGDLPGAKEYLDIAKQKYPKLPPVDLMLAKLQVFARNGEQARMLLESTVTNYPNDPEAYLLLADLAFAEGRTTESHALFEKAKSLVEKFNENAKRQQNFQIRVLAGLAAVHQRRQQWEPANELLVKWVELDPDSAAAHTRLGETMFRLKKPADAFNEFKKARELNAQSGHPYVVLGQLFTQDAKLDEAKKAFEQAYKEDGKNEATSRAYAEWLIQQNQLDKAQQVAEEMRKNAPQSVAALMLDGLVAKMRNDAAGAEEALTQVLSVDPSNAGAINLLALILSDSPNLAQQEKALRYAQMNAERFGNNSQANITLAWILQKLGRSAESDAFLQKAVQGGQLNADSAYLVAKILVAKGQKENAVKALEQVLQQAGAGMFMYRKEAEALVKELGGTVPAANPASPGSPAAAAAPATPAAATAGATTLPVATPPAK</sequence>
<keyword evidence="3" id="KW-0732">Signal</keyword>
<dbReference type="InterPro" id="IPR011990">
    <property type="entry name" value="TPR-like_helical_dom_sf"/>
</dbReference>
<dbReference type="Pfam" id="PF13181">
    <property type="entry name" value="TPR_8"/>
    <property type="match status" value="2"/>
</dbReference>
<dbReference type="SUPFAM" id="SSF48452">
    <property type="entry name" value="TPR-like"/>
    <property type="match status" value="3"/>
</dbReference>
<feature type="repeat" description="TPR" evidence="1">
    <location>
        <begin position="257"/>
        <end position="290"/>
    </location>
</feature>
<gene>
    <name evidence="4" type="ORF">I41_34570</name>
</gene>
<dbReference type="Proteomes" id="UP000317909">
    <property type="component" value="Chromosome"/>
</dbReference>
<reference evidence="4 5" key="1">
    <citation type="submission" date="2019-02" db="EMBL/GenBank/DDBJ databases">
        <title>Deep-cultivation of Planctomycetes and their phenomic and genomic characterization uncovers novel biology.</title>
        <authorList>
            <person name="Wiegand S."/>
            <person name="Jogler M."/>
            <person name="Boedeker C."/>
            <person name="Pinto D."/>
            <person name="Vollmers J."/>
            <person name="Rivas-Marin E."/>
            <person name="Kohn T."/>
            <person name="Peeters S.H."/>
            <person name="Heuer A."/>
            <person name="Rast P."/>
            <person name="Oberbeckmann S."/>
            <person name="Bunk B."/>
            <person name="Jeske O."/>
            <person name="Meyerdierks A."/>
            <person name="Storesund J.E."/>
            <person name="Kallscheuer N."/>
            <person name="Luecker S."/>
            <person name="Lage O.M."/>
            <person name="Pohl T."/>
            <person name="Merkel B.J."/>
            <person name="Hornburger P."/>
            <person name="Mueller R.-W."/>
            <person name="Bruemmer F."/>
            <person name="Labrenz M."/>
            <person name="Spormann A.M."/>
            <person name="Op den Camp H."/>
            <person name="Overmann J."/>
            <person name="Amann R."/>
            <person name="Jetten M.S.M."/>
            <person name="Mascher T."/>
            <person name="Medema M.H."/>
            <person name="Devos D.P."/>
            <person name="Kaster A.-K."/>
            <person name="Ovreas L."/>
            <person name="Rohde M."/>
            <person name="Galperin M.Y."/>
            <person name="Jogler C."/>
        </authorList>
    </citation>
    <scope>NUCLEOTIDE SEQUENCE [LARGE SCALE GENOMIC DNA]</scope>
    <source>
        <strain evidence="4 5">I41</strain>
    </source>
</reference>